<keyword evidence="4" id="KW-0233">DNA recombination</keyword>
<dbReference type="InterPro" id="IPR053876">
    <property type="entry name" value="Phage_int_M"/>
</dbReference>
<evidence type="ECO:0000256" key="5">
    <source>
        <dbReference type="PROSITE-ProRule" id="PRU01248"/>
    </source>
</evidence>
<keyword evidence="2" id="KW-0229">DNA integration</keyword>
<accession>A0A179BH55</accession>
<dbReference type="InterPro" id="IPR044068">
    <property type="entry name" value="CB"/>
</dbReference>
<dbReference type="InterPro" id="IPR050808">
    <property type="entry name" value="Phage_Integrase"/>
</dbReference>
<comment type="caution">
    <text evidence="8">The sequence shown here is derived from an EMBL/GenBank/DDBJ whole genome shotgun (WGS) entry which is preliminary data.</text>
</comment>
<dbReference type="OrthoDB" id="9795573at2"/>
<evidence type="ECO:0000259" key="6">
    <source>
        <dbReference type="PROSITE" id="PS51898"/>
    </source>
</evidence>
<dbReference type="Proteomes" id="UP000078302">
    <property type="component" value="Unassembled WGS sequence"/>
</dbReference>
<dbReference type="PROSITE" id="PS51898">
    <property type="entry name" value="TYR_RECOMBINASE"/>
    <property type="match status" value="1"/>
</dbReference>
<keyword evidence="3 5" id="KW-0238">DNA-binding</keyword>
<dbReference type="Pfam" id="PF22022">
    <property type="entry name" value="Phage_int_M"/>
    <property type="match status" value="1"/>
</dbReference>
<comment type="similarity">
    <text evidence="1">Belongs to the 'phage' integrase family.</text>
</comment>
<dbReference type="GO" id="GO:0003677">
    <property type="term" value="F:DNA binding"/>
    <property type="evidence" value="ECO:0007669"/>
    <property type="project" value="UniProtKB-UniRule"/>
</dbReference>
<proteinExistence type="inferred from homology"/>
<dbReference type="GO" id="GO:0015074">
    <property type="term" value="P:DNA integration"/>
    <property type="evidence" value="ECO:0007669"/>
    <property type="project" value="UniProtKB-KW"/>
</dbReference>
<dbReference type="RefSeq" id="WP_064219218.1">
    <property type="nucleotide sequence ID" value="NZ_LVXZ01000108.1"/>
</dbReference>
<dbReference type="AlphaFoldDB" id="A0A179BH55"/>
<feature type="domain" description="Core-binding (CB)" evidence="7">
    <location>
        <begin position="122"/>
        <end position="200"/>
    </location>
</feature>
<dbReference type="InterPro" id="IPR013762">
    <property type="entry name" value="Integrase-like_cat_sf"/>
</dbReference>
<dbReference type="GO" id="GO:0006310">
    <property type="term" value="P:DNA recombination"/>
    <property type="evidence" value="ECO:0007669"/>
    <property type="project" value="UniProtKB-KW"/>
</dbReference>
<evidence type="ECO:0000256" key="4">
    <source>
        <dbReference type="ARBA" id="ARBA00023172"/>
    </source>
</evidence>
<dbReference type="EMBL" id="LVXZ01000108">
    <property type="protein sequence ID" value="OAP91032.1"/>
    <property type="molecule type" value="Genomic_DNA"/>
</dbReference>
<dbReference type="InterPro" id="IPR011010">
    <property type="entry name" value="DNA_brk_join_enz"/>
</dbReference>
<dbReference type="InterPro" id="IPR002104">
    <property type="entry name" value="Integrase_catalytic"/>
</dbReference>
<evidence type="ECO:0008006" key="10">
    <source>
        <dbReference type="Google" id="ProtNLM"/>
    </source>
</evidence>
<dbReference type="Gene3D" id="3.30.160.390">
    <property type="entry name" value="Integrase, DNA-binding domain"/>
    <property type="match status" value="1"/>
</dbReference>
<evidence type="ECO:0000259" key="7">
    <source>
        <dbReference type="PROSITE" id="PS51900"/>
    </source>
</evidence>
<dbReference type="Pfam" id="PF13356">
    <property type="entry name" value="Arm-DNA-bind_3"/>
    <property type="match status" value="1"/>
</dbReference>
<dbReference type="SUPFAM" id="SSF56349">
    <property type="entry name" value="DNA breaking-rejoining enzymes"/>
    <property type="match status" value="1"/>
</dbReference>
<evidence type="ECO:0000256" key="3">
    <source>
        <dbReference type="ARBA" id="ARBA00023125"/>
    </source>
</evidence>
<dbReference type="PANTHER" id="PTHR30629">
    <property type="entry name" value="PROPHAGE INTEGRASE"/>
    <property type="match status" value="1"/>
</dbReference>
<organism evidence="8 9">
    <name type="scientific">Acidithiobacillus ferrooxidans</name>
    <name type="common">Thiobacillus ferrooxidans</name>
    <dbReference type="NCBI Taxonomy" id="920"/>
    <lineage>
        <taxon>Bacteria</taxon>
        <taxon>Pseudomonadati</taxon>
        <taxon>Pseudomonadota</taxon>
        <taxon>Acidithiobacillia</taxon>
        <taxon>Acidithiobacillales</taxon>
        <taxon>Acidithiobacillaceae</taxon>
        <taxon>Acidithiobacillus</taxon>
    </lineage>
</organism>
<evidence type="ECO:0000256" key="1">
    <source>
        <dbReference type="ARBA" id="ARBA00008857"/>
    </source>
</evidence>
<feature type="domain" description="Tyr recombinase" evidence="6">
    <location>
        <begin position="221"/>
        <end position="419"/>
    </location>
</feature>
<keyword evidence="9" id="KW-1185">Reference proteome</keyword>
<dbReference type="InterPro" id="IPR038488">
    <property type="entry name" value="Integrase_DNA-bd_sf"/>
</dbReference>
<dbReference type="InterPro" id="IPR010998">
    <property type="entry name" value="Integrase_recombinase_N"/>
</dbReference>
<dbReference type="InterPro" id="IPR025166">
    <property type="entry name" value="Integrase_DNA_bind_dom"/>
</dbReference>
<dbReference type="Gene3D" id="1.10.150.130">
    <property type="match status" value="1"/>
</dbReference>
<gene>
    <name evidence="8" type="ORF">A4H96_08635</name>
</gene>
<evidence type="ECO:0000313" key="9">
    <source>
        <dbReference type="Proteomes" id="UP000078302"/>
    </source>
</evidence>
<dbReference type="PROSITE" id="PS51900">
    <property type="entry name" value="CB"/>
    <property type="match status" value="1"/>
</dbReference>
<reference evidence="8 9" key="1">
    <citation type="submission" date="2016-04" db="EMBL/GenBank/DDBJ databases">
        <title>Acidithiobacillus ferrooxidans genome sequencing and assembly.</title>
        <authorList>
            <person name="Zhou Z."/>
        </authorList>
    </citation>
    <scope>NUCLEOTIDE SEQUENCE [LARGE SCALE GENOMIC DNA]</scope>
    <source>
        <strain evidence="8 9">BY0502</strain>
    </source>
</reference>
<evidence type="ECO:0000256" key="2">
    <source>
        <dbReference type="ARBA" id="ARBA00022908"/>
    </source>
</evidence>
<dbReference type="PANTHER" id="PTHR30629:SF2">
    <property type="entry name" value="PROPHAGE INTEGRASE INTS-RELATED"/>
    <property type="match status" value="1"/>
</dbReference>
<dbReference type="Pfam" id="PF00589">
    <property type="entry name" value="Phage_integrase"/>
    <property type="match status" value="1"/>
</dbReference>
<sequence>MAGITIPVLRKKQRSAQAGKVAWVSDGATGHGGLLARVTTTGVTFFYEYRDGQGNRDRLSIGRYSEATAEGYFTIDEARKRAGECLVIHRDTTPDVRLYLDQQKAAAAEADRIAKMEQAARKTFADVFMEWHSAKLSQRKDGAEMLRAVGKDVLPVVGQLEMGAVTRADLLACLDVVSARAPVMANRVLTTLKTFYGWAQLREIVSVDPLAPVKAADVGGKEPGRNRVLADAEIVDLFRKLPECGLSPMAQTALLISLATGCRIGEIVKAEWAHVSMTKRTWVIPAGNAKNGIEHTITLSPFALGLFTSLQATRESRWIMASPMKIGSRIAEKGIGAAVYDRQTQGPQRQGRTAETSSLVLEGGHWTPHDLRRSCATGMQKLGVMPAVIDAVLNHKESKGVTQIYQRYDYSTEMADAWAKWGRHLVGLRANATGDNVVSITG</sequence>
<dbReference type="CDD" id="cd00801">
    <property type="entry name" value="INT_P4_C"/>
    <property type="match status" value="1"/>
</dbReference>
<dbReference type="Gene3D" id="1.10.443.10">
    <property type="entry name" value="Intergrase catalytic core"/>
    <property type="match status" value="1"/>
</dbReference>
<evidence type="ECO:0000313" key="8">
    <source>
        <dbReference type="EMBL" id="OAP91032.1"/>
    </source>
</evidence>
<name>A0A179BH55_ACIFR</name>
<protein>
    <recommendedName>
        <fullName evidence="10">Site-specific integrase</fullName>
    </recommendedName>
</protein>